<dbReference type="InterPro" id="IPR005171">
    <property type="entry name" value="Cyt_c_oxidase_su4_prok"/>
</dbReference>
<evidence type="ECO:0000256" key="1">
    <source>
        <dbReference type="ARBA" id="ARBA00004651"/>
    </source>
</evidence>
<sequence length="123" mass="14159">MDTNTVNYKEERLSYYKVLIGLLLLTAVTFIQPHMFMTESTFMAQMLIAVIKAWLILMYYMHLKGEKLIIWMTGFSLFIVFTFFAIVIGVDVQKFQFQDESHITSSATPMQTADDNAAAKTTH</sequence>
<name>A0A6S6T7J9_9BACT</name>
<feature type="transmembrane region" description="Helical" evidence="6">
    <location>
        <begin position="68"/>
        <end position="90"/>
    </location>
</feature>
<evidence type="ECO:0000256" key="3">
    <source>
        <dbReference type="ARBA" id="ARBA00022692"/>
    </source>
</evidence>
<evidence type="ECO:0000256" key="5">
    <source>
        <dbReference type="ARBA" id="ARBA00023136"/>
    </source>
</evidence>
<dbReference type="Pfam" id="PF03626">
    <property type="entry name" value="COX4_pro"/>
    <property type="match status" value="1"/>
</dbReference>
<keyword evidence="4 6" id="KW-1133">Transmembrane helix</keyword>
<evidence type="ECO:0000313" key="7">
    <source>
        <dbReference type="EMBL" id="CAA6811360.1"/>
    </source>
</evidence>
<gene>
    <name evidence="7" type="ORF">HELGO_WM164</name>
</gene>
<dbReference type="EMBL" id="CACVAS010000058">
    <property type="protein sequence ID" value="CAA6811360.1"/>
    <property type="molecule type" value="Genomic_DNA"/>
</dbReference>
<reference evidence="7" key="1">
    <citation type="submission" date="2020-01" db="EMBL/GenBank/DDBJ databases">
        <authorList>
            <person name="Meier V. D."/>
            <person name="Meier V D."/>
        </authorList>
    </citation>
    <scope>NUCLEOTIDE SEQUENCE</scope>
    <source>
        <strain evidence="7">HLG_WM_MAG_01</strain>
    </source>
</reference>
<comment type="subcellular location">
    <subcellularLocation>
        <location evidence="1">Cell membrane</location>
        <topology evidence="1">Multi-pass membrane protein</topology>
    </subcellularLocation>
</comment>
<feature type="transmembrane region" description="Helical" evidence="6">
    <location>
        <begin position="43"/>
        <end position="62"/>
    </location>
</feature>
<accession>A0A6S6T7J9</accession>
<keyword evidence="2" id="KW-1003">Cell membrane</keyword>
<protein>
    <recommendedName>
        <fullName evidence="8">Caa(3)-type oxidase, subunit IV</fullName>
    </recommendedName>
</protein>
<evidence type="ECO:0000256" key="4">
    <source>
        <dbReference type="ARBA" id="ARBA00022989"/>
    </source>
</evidence>
<evidence type="ECO:0008006" key="8">
    <source>
        <dbReference type="Google" id="ProtNLM"/>
    </source>
</evidence>
<proteinExistence type="predicted"/>
<evidence type="ECO:0000256" key="2">
    <source>
        <dbReference type="ARBA" id="ARBA00022475"/>
    </source>
</evidence>
<keyword evidence="5 6" id="KW-0472">Membrane</keyword>
<dbReference type="GO" id="GO:0005886">
    <property type="term" value="C:plasma membrane"/>
    <property type="evidence" value="ECO:0007669"/>
    <property type="project" value="UniProtKB-SubCell"/>
</dbReference>
<dbReference type="AlphaFoldDB" id="A0A6S6T7J9"/>
<evidence type="ECO:0000256" key="6">
    <source>
        <dbReference type="SAM" id="Phobius"/>
    </source>
</evidence>
<feature type="transmembrane region" description="Helical" evidence="6">
    <location>
        <begin position="13"/>
        <end position="31"/>
    </location>
</feature>
<organism evidence="7">
    <name type="scientific">uncultured Sulfurovum sp</name>
    <dbReference type="NCBI Taxonomy" id="269237"/>
    <lineage>
        <taxon>Bacteria</taxon>
        <taxon>Pseudomonadati</taxon>
        <taxon>Campylobacterota</taxon>
        <taxon>Epsilonproteobacteria</taxon>
        <taxon>Campylobacterales</taxon>
        <taxon>Sulfurovaceae</taxon>
        <taxon>Sulfurovum</taxon>
        <taxon>environmental samples</taxon>
    </lineage>
</organism>
<keyword evidence="3 6" id="KW-0812">Transmembrane</keyword>